<evidence type="ECO:0000256" key="7">
    <source>
        <dbReference type="ARBA" id="ARBA00022723"/>
    </source>
</evidence>
<dbReference type="InterPro" id="IPR050196">
    <property type="entry name" value="Cytochrome_P450_Monoox"/>
</dbReference>
<evidence type="ECO:0000256" key="11">
    <source>
        <dbReference type="ARBA" id="ARBA00023004"/>
    </source>
</evidence>
<keyword evidence="6 14" id="KW-0349">Heme</keyword>
<dbReference type="PROSITE" id="PS00086">
    <property type="entry name" value="CYTOCHROME_P450"/>
    <property type="match status" value="1"/>
</dbReference>
<dbReference type="InterPro" id="IPR001128">
    <property type="entry name" value="Cyt_P450"/>
</dbReference>
<dbReference type="Proteomes" id="UP000069940">
    <property type="component" value="Unassembled WGS sequence"/>
</dbReference>
<evidence type="ECO:0000256" key="5">
    <source>
        <dbReference type="ARBA" id="ARBA00010617"/>
    </source>
</evidence>
<comment type="function">
    <text evidence="2">May be involved in the metabolism of insect hormones and in the breakdown of synthetic insecticides.</text>
</comment>
<keyword evidence="12 14" id="KW-0503">Monooxygenase</keyword>
<evidence type="ECO:0000256" key="3">
    <source>
        <dbReference type="ARBA" id="ARBA00004174"/>
    </source>
</evidence>
<accession>A0ABM1YAZ9</accession>
<evidence type="ECO:0000256" key="10">
    <source>
        <dbReference type="ARBA" id="ARBA00023002"/>
    </source>
</evidence>
<name>A0ABM1YAZ9_AEDAL</name>
<dbReference type="InterPro" id="IPR002401">
    <property type="entry name" value="Cyt_P450_E_grp-I"/>
</dbReference>
<reference evidence="16" key="1">
    <citation type="journal article" date="2015" name="Proc. Natl. Acad. Sci. U.S.A.">
        <title>Genome sequence of the Asian Tiger mosquito, Aedes albopictus, reveals insights into its biology, genetics, and evolution.</title>
        <authorList>
            <person name="Chen X.G."/>
            <person name="Jiang X."/>
            <person name="Gu J."/>
            <person name="Xu M."/>
            <person name="Wu Y."/>
            <person name="Deng Y."/>
            <person name="Zhang C."/>
            <person name="Bonizzoni M."/>
            <person name="Dermauw W."/>
            <person name="Vontas J."/>
            <person name="Armbruster P."/>
            <person name="Huang X."/>
            <person name="Yang Y."/>
            <person name="Zhang H."/>
            <person name="He W."/>
            <person name="Peng H."/>
            <person name="Liu Y."/>
            <person name="Wu K."/>
            <person name="Chen J."/>
            <person name="Lirakis M."/>
            <person name="Topalis P."/>
            <person name="Van Leeuwen T."/>
            <person name="Hall A.B."/>
            <person name="Jiang X."/>
            <person name="Thorpe C."/>
            <person name="Mueller R.L."/>
            <person name="Sun C."/>
            <person name="Waterhouse R.M."/>
            <person name="Yan G."/>
            <person name="Tu Z.J."/>
            <person name="Fang X."/>
            <person name="James A.A."/>
        </authorList>
    </citation>
    <scope>NUCLEOTIDE SEQUENCE [LARGE SCALE GENOMIC DNA]</scope>
    <source>
        <strain evidence="16">Foshan</strain>
    </source>
</reference>
<evidence type="ECO:0000256" key="6">
    <source>
        <dbReference type="ARBA" id="ARBA00022617"/>
    </source>
</evidence>
<dbReference type="InterPro" id="IPR036396">
    <property type="entry name" value="Cyt_P450_sf"/>
</dbReference>
<keyword evidence="13" id="KW-0472">Membrane</keyword>
<evidence type="ECO:0000256" key="4">
    <source>
        <dbReference type="ARBA" id="ARBA00004406"/>
    </source>
</evidence>
<keyword evidence="11 14" id="KW-0408">Iron</keyword>
<dbReference type="Gene3D" id="1.10.630.10">
    <property type="entry name" value="Cytochrome P450"/>
    <property type="match status" value="1"/>
</dbReference>
<evidence type="ECO:0008006" key="17">
    <source>
        <dbReference type="Google" id="ProtNLM"/>
    </source>
</evidence>
<protein>
    <recommendedName>
        <fullName evidence="17">Cytochrome P450</fullName>
    </recommendedName>
</protein>
<dbReference type="RefSeq" id="XP_029732671.2">
    <property type="nucleotide sequence ID" value="XM_029876811.2"/>
</dbReference>
<dbReference type="Pfam" id="PF00067">
    <property type="entry name" value="p450"/>
    <property type="match status" value="1"/>
</dbReference>
<dbReference type="PANTHER" id="PTHR24291:SF189">
    <property type="entry name" value="CYTOCHROME P450 4C3-RELATED"/>
    <property type="match status" value="1"/>
</dbReference>
<dbReference type="SUPFAM" id="SSF48264">
    <property type="entry name" value="Cytochrome P450"/>
    <property type="match status" value="1"/>
</dbReference>
<keyword evidence="7 14" id="KW-0479">Metal-binding</keyword>
<evidence type="ECO:0000313" key="16">
    <source>
        <dbReference type="Proteomes" id="UP000069940"/>
    </source>
</evidence>
<keyword evidence="16" id="KW-1185">Reference proteome</keyword>
<dbReference type="PRINTS" id="PR00385">
    <property type="entry name" value="P450"/>
</dbReference>
<dbReference type="EnsemblMetazoa" id="AALFPA23_007472.R9931">
    <property type="protein sequence ID" value="AALFPA23_007472.P9931"/>
    <property type="gene ID" value="AALFPA23_007472"/>
</dbReference>
<dbReference type="PRINTS" id="PR00463">
    <property type="entry name" value="EP450I"/>
</dbReference>
<evidence type="ECO:0000313" key="15">
    <source>
        <dbReference type="EnsemblMetazoa" id="AALFPA23_007472.P9931"/>
    </source>
</evidence>
<sequence length="494" mass="57403">MLQLLLVFVLITGVTYYLTIRRSRKRLFELMGTYPGPFDLPLIGSTYIGIGLNSRTVVEYLLKFLHTLPSPFRAWIGPYATLLFDQPKHLAVILNSQKLVQKSFFQKFFRFDKGVINADHVLWRMLRKRLGPPFSKQVVSDFVPTFNEQADGQLEYLDRFVGSEAVDMLPKMSVYALSSTLVNLFQVKLHAKDYDFCEKFAENSEKMWIHMFRRVYKPWIIPEFLYRLTPSYKVELQQVAKLRALSKEIVQAREVLRGKTPPSNNDCTNTEILIDRLERLTYGTGELDYATMMDNIDTFLFASVDTTSSTVASTLLMMAMHPEVQERVYREVAQVIPAGDYVALEDLPKLAYLDQVIKETMRLIPVATILNRVCTEELQVDDQWTIPMGAIVGIPVIKIHRDRRIWGERSEEFDPDHFLPERCAQRHPYAYIPFSAGIRNCIGMRYAMISMKVVLVKMVKRFRFRTDLKMSDLKFEAAFLLMLANKHMVQIERR</sequence>
<keyword evidence="9" id="KW-0492">Microsome</keyword>
<dbReference type="InterPro" id="IPR017972">
    <property type="entry name" value="Cyt_P450_CS"/>
</dbReference>
<comment type="similarity">
    <text evidence="5 14">Belongs to the cytochrome P450 family.</text>
</comment>
<comment type="subcellular location">
    <subcellularLocation>
        <location evidence="4">Endoplasmic reticulum membrane</location>
        <topology evidence="4">Peripheral membrane protein</topology>
    </subcellularLocation>
    <subcellularLocation>
        <location evidence="3">Microsome membrane</location>
        <topology evidence="3">Peripheral membrane protein</topology>
    </subcellularLocation>
</comment>
<evidence type="ECO:0000256" key="8">
    <source>
        <dbReference type="ARBA" id="ARBA00022824"/>
    </source>
</evidence>
<keyword evidence="10 14" id="KW-0560">Oxidoreductase</keyword>
<evidence type="ECO:0000256" key="9">
    <source>
        <dbReference type="ARBA" id="ARBA00022848"/>
    </source>
</evidence>
<proteinExistence type="inferred from homology"/>
<organism evidence="15 16">
    <name type="scientific">Aedes albopictus</name>
    <name type="common">Asian tiger mosquito</name>
    <name type="synonym">Stegomyia albopicta</name>
    <dbReference type="NCBI Taxonomy" id="7160"/>
    <lineage>
        <taxon>Eukaryota</taxon>
        <taxon>Metazoa</taxon>
        <taxon>Ecdysozoa</taxon>
        <taxon>Arthropoda</taxon>
        <taxon>Hexapoda</taxon>
        <taxon>Insecta</taxon>
        <taxon>Pterygota</taxon>
        <taxon>Neoptera</taxon>
        <taxon>Endopterygota</taxon>
        <taxon>Diptera</taxon>
        <taxon>Nematocera</taxon>
        <taxon>Culicoidea</taxon>
        <taxon>Culicidae</taxon>
        <taxon>Culicinae</taxon>
        <taxon>Aedini</taxon>
        <taxon>Aedes</taxon>
        <taxon>Stegomyia</taxon>
    </lineage>
</organism>
<evidence type="ECO:0000256" key="1">
    <source>
        <dbReference type="ARBA" id="ARBA00001971"/>
    </source>
</evidence>
<evidence type="ECO:0000256" key="13">
    <source>
        <dbReference type="ARBA" id="ARBA00023136"/>
    </source>
</evidence>
<evidence type="ECO:0000256" key="12">
    <source>
        <dbReference type="ARBA" id="ARBA00023033"/>
    </source>
</evidence>
<dbReference type="CDD" id="cd11057">
    <property type="entry name" value="CYP313-like"/>
    <property type="match status" value="1"/>
</dbReference>
<reference evidence="15" key="2">
    <citation type="submission" date="2025-05" db="UniProtKB">
        <authorList>
            <consortium name="EnsemblMetazoa"/>
        </authorList>
    </citation>
    <scope>IDENTIFICATION</scope>
    <source>
        <strain evidence="15">Foshan</strain>
    </source>
</reference>
<keyword evidence="8" id="KW-0256">Endoplasmic reticulum</keyword>
<comment type="cofactor">
    <cofactor evidence="1">
        <name>heme</name>
        <dbReference type="ChEBI" id="CHEBI:30413"/>
    </cofactor>
</comment>
<dbReference type="GeneID" id="109430500"/>
<evidence type="ECO:0000256" key="14">
    <source>
        <dbReference type="RuleBase" id="RU000461"/>
    </source>
</evidence>
<evidence type="ECO:0000256" key="2">
    <source>
        <dbReference type="ARBA" id="ARBA00003690"/>
    </source>
</evidence>
<dbReference type="PANTHER" id="PTHR24291">
    <property type="entry name" value="CYTOCHROME P450 FAMILY 4"/>
    <property type="match status" value="1"/>
</dbReference>